<keyword evidence="3" id="KW-1185">Reference proteome</keyword>
<evidence type="ECO:0000256" key="1">
    <source>
        <dbReference type="SAM" id="MobiDB-lite"/>
    </source>
</evidence>
<protein>
    <submittedName>
        <fullName evidence="2">Uncharacterized protein</fullName>
    </submittedName>
</protein>
<proteinExistence type="predicted"/>
<feature type="compositionally biased region" description="Polar residues" evidence="1">
    <location>
        <begin position="194"/>
        <end position="203"/>
    </location>
</feature>
<gene>
    <name evidence="2" type="ORF">NEMVEDRAFT_v1g242734</name>
</gene>
<dbReference type="HOGENOM" id="CLU_941051_0_0_1"/>
<dbReference type="Proteomes" id="UP000001593">
    <property type="component" value="Unassembled WGS sequence"/>
</dbReference>
<reference evidence="2 3" key="1">
    <citation type="journal article" date="2007" name="Science">
        <title>Sea anemone genome reveals ancestral eumetazoan gene repertoire and genomic organization.</title>
        <authorList>
            <person name="Putnam N.H."/>
            <person name="Srivastava M."/>
            <person name="Hellsten U."/>
            <person name="Dirks B."/>
            <person name="Chapman J."/>
            <person name="Salamov A."/>
            <person name="Terry A."/>
            <person name="Shapiro H."/>
            <person name="Lindquist E."/>
            <person name="Kapitonov V.V."/>
            <person name="Jurka J."/>
            <person name="Genikhovich G."/>
            <person name="Grigoriev I.V."/>
            <person name="Lucas S.M."/>
            <person name="Steele R.E."/>
            <person name="Finnerty J.R."/>
            <person name="Technau U."/>
            <person name="Martindale M.Q."/>
            <person name="Rokhsar D.S."/>
        </authorList>
    </citation>
    <scope>NUCLEOTIDE SEQUENCE [LARGE SCALE GENOMIC DNA]</scope>
    <source>
        <strain evidence="3">CH2 X CH6</strain>
    </source>
</reference>
<dbReference type="EMBL" id="DS469577">
    <property type="protein sequence ID" value="EDO41463.1"/>
    <property type="molecule type" value="Genomic_DNA"/>
</dbReference>
<organism evidence="2 3">
    <name type="scientific">Nematostella vectensis</name>
    <name type="common">Starlet sea anemone</name>
    <dbReference type="NCBI Taxonomy" id="45351"/>
    <lineage>
        <taxon>Eukaryota</taxon>
        <taxon>Metazoa</taxon>
        <taxon>Cnidaria</taxon>
        <taxon>Anthozoa</taxon>
        <taxon>Hexacorallia</taxon>
        <taxon>Actiniaria</taxon>
        <taxon>Edwardsiidae</taxon>
        <taxon>Nematostella</taxon>
    </lineage>
</organism>
<name>A7S468_NEMVE</name>
<feature type="region of interest" description="Disordered" evidence="1">
    <location>
        <begin position="137"/>
        <end position="208"/>
    </location>
</feature>
<feature type="compositionally biased region" description="Basic and acidic residues" evidence="1">
    <location>
        <begin position="180"/>
        <end position="193"/>
    </location>
</feature>
<feature type="compositionally biased region" description="Basic and acidic residues" evidence="1">
    <location>
        <begin position="155"/>
        <end position="168"/>
    </location>
</feature>
<dbReference type="InParanoid" id="A7S468"/>
<evidence type="ECO:0000313" key="3">
    <source>
        <dbReference type="Proteomes" id="UP000001593"/>
    </source>
</evidence>
<dbReference type="AlphaFoldDB" id="A7S468"/>
<evidence type="ECO:0000313" key="2">
    <source>
        <dbReference type="EMBL" id="EDO41463.1"/>
    </source>
</evidence>
<accession>A7S468</accession>
<sequence>MAAMNVSKLELRKFQNMMEKQMKKERSFLVFKRNQFLHRQEQKLGKIFKDSQKEKTRQKKTQTLPEIRHAKVSRQNLKQNNNTNTVREVCDLKSKGPIDIGLPPVDVLSKARQPRAHKKTKQRKGEFEPKAAWELETAAVTGTKGQNRQGGFGSEVRRRSVSMEDLRIPRNSKLLHHSRYTKESKEAPGDPKRITQSQSSLAIHSSLPDIRSENSELEASRPEGAASWAVVYRLIGLKQKFRRKKLYGEYQATELDVLDPSLRWTTSTGIRDAEKWGSMKDCRYLRVVTDSASPKS</sequence>